<reference evidence="1" key="1">
    <citation type="submission" date="2021-12" db="EMBL/GenBank/DDBJ databases">
        <title>Novel species in genus Dyadobacter.</title>
        <authorList>
            <person name="Ma C."/>
        </authorList>
    </citation>
    <scope>NUCLEOTIDE SEQUENCE</scope>
    <source>
        <strain evidence="1">LJ419</strain>
    </source>
</reference>
<dbReference type="RefSeq" id="WP_234652319.1">
    <property type="nucleotide sequence ID" value="NZ_CP094997.1"/>
</dbReference>
<name>A0A9X1PFX2_9BACT</name>
<dbReference type="AlphaFoldDB" id="A0A9X1PFX2"/>
<dbReference type="EMBL" id="JAJTTC010000001">
    <property type="protein sequence ID" value="MCF0059963.1"/>
    <property type="molecule type" value="Genomic_DNA"/>
</dbReference>
<accession>A0A9X1PFX2</accession>
<evidence type="ECO:0000313" key="1">
    <source>
        <dbReference type="EMBL" id="MCF0059963.1"/>
    </source>
</evidence>
<organism evidence="1 2">
    <name type="scientific">Dyadobacter chenwenxiniae</name>
    <dbReference type="NCBI Taxonomy" id="2906456"/>
    <lineage>
        <taxon>Bacteria</taxon>
        <taxon>Pseudomonadati</taxon>
        <taxon>Bacteroidota</taxon>
        <taxon>Cytophagia</taxon>
        <taxon>Cytophagales</taxon>
        <taxon>Spirosomataceae</taxon>
        <taxon>Dyadobacter</taxon>
    </lineage>
</organism>
<dbReference type="Proteomes" id="UP001139000">
    <property type="component" value="Unassembled WGS sequence"/>
</dbReference>
<sequence length="75" mass="8515">MTKMRAKFLISHIEKREGYITVNAGVTQDGSEENKKINSLQPAGNLNIDIDESSTFAEYLKAGEEFYIDFIKVKK</sequence>
<evidence type="ECO:0000313" key="2">
    <source>
        <dbReference type="Proteomes" id="UP001139000"/>
    </source>
</evidence>
<keyword evidence="2" id="KW-1185">Reference proteome</keyword>
<comment type="caution">
    <text evidence="1">The sequence shown here is derived from an EMBL/GenBank/DDBJ whole genome shotgun (WGS) entry which is preliminary data.</text>
</comment>
<protein>
    <submittedName>
        <fullName evidence="1">Uncharacterized protein</fullName>
    </submittedName>
</protein>
<proteinExistence type="predicted"/>
<gene>
    <name evidence="1" type="ORF">LXM26_00550</name>
</gene>